<dbReference type="InterPro" id="IPR029058">
    <property type="entry name" value="AB_hydrolase_fold"/>
</dbReference>
<evidence type="ECO:0000259" key="2">
    <source>
        <dbReference type="Pfam" id="PF12146"/>
    </source>
</evidence>
<dbReference type="PANTHER" id="PTHR43265">
    <property type="entry name" value="ESTERASE ESTD"/>
    <property type="match status" value="1"/>
</dbReference>
<dbReference type="InterPro" id="IPR022742">
    <property type="entry name" value="Hydrolase_4"/>
</dbReference>
<feature type="signal peptide" evidence="1">
    <location>
        <begin position="1"/>
        <end position="20"/>
    </location>
</feature>
<gene>
    <name evidence="3" type="ORF">MAA8898_01936</name>
</gene>
<dbReference type="Proteomes" id="UP000207598">
    <property type="component" value="Unassembled WGS sequence"/>
</dbReference>
<protein>
    <submittedName>
        <fullName evidence="3">Alpha/beta hydrolase family protein</fullName>
    </submittedName>
</protein>
<sequence length="312" mass="32094">MRTALALCLSLALTASQLTAEEVTLTRPDAVLRGTWSAPDNPAAAALILPGSGPTDRDGNSAAGLSTDAYRQLAEALAARGIATLRADKRGIGASTGDPNAVTLGLYAQDAGGWIDMARDRTGLPCLWLIGHSEGALVTLKTAQARDDLCGLVLLAPPGRPVSQILLEQLNGVPALDPHMEAAKRAIVSLIAGQTVDPASLPTPLQGLFHPAVQPFLMDLFGFDPAEAAAEVTLPVLLIRGSADLQIAAVDAERLSAALPQVEAIALPGITHALKTAGDDSRDANLATYADPAIPLAAGLAEAVARFLLAPR</sequence>
<dbReference type="AlphaFoldDB" id="A0A238K8H0"/>
<dbReference type="GO" id="GO:0052689">
    <property type="term" value="F:carboxylic ester hydrolase activity"/>
    <property type="evidence" value="ECO:0007669"/>
    <property type="project" value="TreeGrafter"/>
</dbReference>
<evidence type="ECO:0000256" key="1">
    <source>
        <dbReference type="SAM" id="SignalP"/>
    </source>
</evidence>
<proteinExistence type="predicted"/>
<keyword evidence="3" id="KW-0378">Hydrolase</keyword>
<evidence type="ECO:0000313" key="3">
    <source>
        <dbReference type="EMBL" id="SMX39211.1"/>
    </source>
</evidence>
<dbReference type="InterPro" id="IPR053145">
    <property type="entry name" value="AB_hydrolase_Est10"/>
</dbReference>
<dbReference type="SUPFAM" id="SSF53474">
    <property type="entry name" value="alpha/beta-Hydrolases"/>
    <property type="match status" value="1"/>
</dbReference>
<organism evidence="3 4">
    <name type="scientific">Maliponia aquimaris</name>
    <dbReference type="NCBI Taxonomy" id="1673631"/>
    <lineage>
        <taxon>Bacteria</taxon>
        <taxon>Pseudomonadati</taxon>
        <taxon>Pseudomonadota</taxon>
        <taxon>Alphaproteobacteria</taxon>
        <taxon>Rhodobacterales</taxon>
        <taxon>Paracoccaceae</taxon>
        <taxon>Maliponia</taxon>
    </lineage>
</organism>
<evidence type="ECO:0000313" key="4">
    <source>
        <dbReference type="Proteomes" id="UP000207598"/>
    </source>
</evidence>
<keyword evidence="1" id="KW-0732">Signal</keyword>
<dbReference type="Pfam" id="PF12146">
    <property type="entry name" value="Hydrolase_4"/>
    <property type="match status" value="1"/>
</dbReference>
<dbReference type="PANTHER" id="PTHR43265:SF1">
    <property type="entry name" value="ESTERASE ESTD"/>
    <property type="match status" value="1"/>
</dbReference>
<dbReference type="EMBL" id="FXYF01000004">
    <property type="protein sequence ID" value="SMX39211.1"/>
    <property type="molecule type" value="Genomic_DNA"/>
</dbReference>
<feature type="domain" description="Serine aminopeptidase S33" evidence="2">
    <location>
        <begin position="67"/>
        <end position="164"/>
    </location>
</feature>
<feature type="chain" id="PRO_5013144864" evidence="1">
    <location>
        <begin position="21"/>
        <end position="312"/>
    </location>
</feature>
<name>A0A238K8H0_9RHOB</name>
<dbReference type="Gene3D" id="3.40.50.1820">
    <property type="entry name" value="alpha/beta hydrolase"/>
    <property type="match status" value="1"/>
</dbReference>
<accession>A0A238K8H0</accession>
<keyword evidence="4" id="KW-1185">Reference proteome</keyword>
<reference evidence="3 4" key="1">
    <citation type="submission" date="2017-05" db="EMBL/GenBank/DDBJ databases">
        <authorList>
            <person name="Song R."/>
            <person name="Chenine A.L."/>
            <person name="Ruprecht R.M."/>
        </authorList>
    </citation>
    <scope>NUCLEOTIDE SEQUENCE [LARGE SCALE GENOMIC DNA]</scope>
    <source>
        <strain evidence="3 4">CECT 8898</strain>
    </source>
</reference>